<organism evidence="3 4">
    <name type="scientific">Aerococcus kribbianus</name>
    <dbReference type="NCBI Taxonomy" id="2999064"/>
    <lineage>
        <taxon>Bacteria</taxon>
        <taxon>Bacillati</taxon>
        <taxon>Bacillota</taxon>
        <taxon>Bacilli</taxon>
        <taxon>Lactobacillales</taxon>
        <taxon>Aerococcaceae</taxon>
        <taxon>Aerococcus</taxon>
    </lineage>
</organism>
<dbReference type="Gene3D" id="3.40.50.10170">
    <property type="match status" value="1"/>
</dbReference>
<evidence type="ECO:0000313" key="3">
    <source>
        <dbReference type="EMBL" id="MCZ0725792.1"/>
    </source>
</evidence>
<evidence type="ECO:0000313" key="4">
    <source>
        <dbReference type="Proteomes" id="UP001146670"/>
    </source>
</evidence>
<comment type="function">
    <text evidence="1">May bind long-chain fatty acids, such as palmitate, and may play a role in lipid transport or fatty acid metabolism.</text>
</comment>
<dbReference type="GO" id="GO:0008289">
    <property type="term" value="F:lipid binding"/>
    <property type="evidence" value="ECO:0007669"/>
    <property type="project" value="UniProtKB-KW"/>
</dbReference>
<dbReference type="InterPro" id="IPR003797">
    <property type="entry name" value="DegV"/>
</dbReference>
<evidence type="ECO:0000256" key="1">
    <source>
        <dbReference type="ARBA" id="ARBA00003238"/>
    </source>
</evidence>
<name>A0A9X3FNF9_9LACT</name>
<dbReference type="SUPFAM" id="SSF82549">
    <property type="entry name" value="DAK1/DegV-like"/>
    <property type="match status" value="1"/>
</dbReference>
<accession>A0A9X3FNF9</accession>
<dbReference type="EMBL" id="JAPRFR010000001">
    <property type="protein sequence ID" value="MCZ0725792.1"/>
    <property type="molecule type" value="Genomic_DNA"/>
</dbReference>
<keyword evidence="4" id="KW-1185">Reference proteome</keyword>
<dbReference type="PANTHER" id="PTHR33434:SF2">
    <property type="entry name" value="FATTY ACID-BINDING PROTEIN TM_1468"/>
    <property type="match status" value="1"/>
</dbReference>
<dbReference type="RefSeq" id="WP_268752102.1">
    <property type="nucleotide sequence ID" value="NZ_JAPRFQ010000001.1"/>
</dbReference>
<evidence type="ECO:0000256" key="2">
    <source>
        <dbReference type="ARBA" id="ARBA00023121"/>
    </source>
</evidence>
<proteinExistence type="predicted"/>
<gene>
    <name evidence="3" type="ORF">OW157_04305</name>
</gene>
<dbReference type="NCBIfam" id="TIGR00762">
    <property type="entry name" value="DegV"/>
    <property type="match status" value="1"/>
</dbReference>
<keyword evidence="2" id="KW-0446">Lipid-binding</keyword>
<dbReference type="InterPro" id="IPR043168">
    <property type="entry name" value="DegV_C"/>
</dbReference>
<dbReference type="PANTHER" id="PTHR33434">
    <property type="entry name" value="DEGV DOMAIN-CONTAINING PROTEIN DR_1986-RELATED"/>
    <property type="match status" value="1"/>
</dbReference>
<protein>
    <submittedName>
        <fullName evidence="3">DegV family protein</fullName>
    </submittedName>
</protein>
<dbReference type="AlphaFoldDB" id="A0A9X3FNF9"/>
<sequence>MSIAIVTDSTSYLDQNYIDAHKITILPLTTTFSDGTYVEGQDISPEEFYQKMTNLNEIPTSSQPSSGVITEKLNALSQDYDHLLVITISSGISGTAQTIQALSQSITDAQVHVIDSQLTCLPQAFMVEKAVDMVAASAEIDDILAALEEQRQHIEAYFIVDDLQHLAKGGRLSQAGALMGGLLKIKPLLYFKDGKIEVFDKIRTSKKAAGRILEMLAEADARVEGPLRIGVVGNEDSEMVQYLMREIADRYPEYSLSRSYFGPVIGTHLGDGAYGVGWTVQ</sequence>
<dbReference type="Gene3D" id="3.30.1180.10">
    <property type="match status" value="1"/>
</dbReference>
<dbReference type="Proteomes" id="UP001146670">
    <property type="component" value="Unassembled WGS sequence"/>
</dbReference>
<dbReference type="Pfam" id="PF02645">
    <property type="entry name" value="DegV"/>
    <property type="match status" value="1"/>
</dbReference>
<dbReference type="InterPro" id="IPR050270">
    <property type="entry name" value="DegV_domain_contain"/>
</dbReference>
<comment type="caution">
    <text evidence="3">The sequence shown here is derived from an EMBL/GenBank/DDBJ whole genome shotgun (WGS) entry which is preliminary data.</text>
</comment>
<reference evidence="3" key="1">
    <citation type="submission" date="2022-12" db="EMBL/GenBank/DDBJ databases">
        <title>Description and comparative metabolic analysis of Aerococcus sp. nov., isolated from the feces of a pig.</title>
        <authorList>
            <person name="Chang Y.-H."/>
        </authorList>
    </citation>
    <scope>NUCLEOTIDE SEQUENCE</scope>
    <source>
        <strain evidence="3">YH-aer222</strain>
    </source>
</reference>
<dbReference type="PROSITE" id="PS51482">
    <property type="entry name" value="DEGV"/>
    <property type="match status" value="1"/>
</dbReference>